<dbReference type="Proteomes" id="UP000688137">
    <property type="component" value="Unassembled WGS sequence"/>
</dbReference>
<comment type="caution">
    <text evidence="1">The sequence shown here is derived from an EMBL/GenBank/DDBJ whole genome shotgun (WGS) entry which is preliminary data.</text>
</comment>
<gene>
    <name evidence="1" type="ORF">PPRIM_AZ9-3.1.T0420228</name>
</gene>
<name>A0A8S1LQB6_PARPR</name>
<reference evidence="1" key="1">
    <citation type="submission" date="2021-01" db="EMBL/GenBank/DDBJ databases">
        <authorList>
            <consortium name="Genoscope - CEA"/>
            <person name="William W."/>
        </authorList>
    </citation>
    <scope>NUCLEOTIDE SEQUENCE</scope>
</reference>
<keyword evidence="2" id="KW-1185">Reference proteome</keyword>
<evidence type="ECO:0000313" key="1">
    <source>
        <dbReference type="EMBL" id="CAD8068575.1"/>
    </source>
</evidence>
<dbReference type="EMBL" id="CAJJDM010000041">
    <property type="protein sequence ID" value="CAD8068575.1"/>
    <property type="molecule type" value="Genomic_DNA"/>
</dbReference>
<accession>A0A8S1LQB6</accession>
<organism evidence="1 2">
    <name type="scientific">Paramecium primaurelia</name>
    <dbReference type="NCBI Taxonomy" id="5886"/>
    <lineage>
        <taxon>Eukaryota</taxon>
        <taxon>Sar</taxon>
        <taxon>Alveolata</taxon>
        <taxon>Ciliophora</taxon>
        <taxon>Intramacronucleata</taxon>
        <taxon>Oligohymenophorea</taxon>
        <taxon>Peniculida</taxon>
        <taxon>Parameciidae</taxon>
        <taxon>Paramecium</taxon>
    </lineage>
</organism>
<sequence>MQKNKRSQIRQISLKNKQYEQEQAELISSDNDTQDFPQLEMNQQYYSIIQWKKLQDEKLLKMAGNNLIIQNSKHQNDLPKLQTLPLKSCLKKINEKISDDQLKTQISQEKLKLKELQIKQCIIVTEFNNIMNDDNNEISITLDELDDFIFKHTEQKKKEKFNISKFDNIKKRIDLNQKNQI</sequence>
<dbReference type="AlphaFoldDB" id="A0A8S1LQB6"/>
<evidence type="ECO:0000313" key="2">
    <source>
        <dbReference type="Proteomes" id="UP000688137"/>
    </source>
</evidence>
<protein>
    <submittedName>
        <fullName evidence="1">Uncharacterized protein</fullName>
    </submittedName>
</protein>
<dbReference type="OMA" id="PQLEMNQ"/>
<proteinExistence type="predicted"/>